<dbReference type="Pfam" id="PF16750">
    <property type="entry name" value="HK_sensor"/>
    <property type="match status" value="1"/>
</dbReference>
<dbReference type="CDD" id="cd06225">
    <property type="entry name" value="HAMP"/>
    <property type="match status" value="1"/>
</dbReference>
<dbReference type="EC" id="2.7.13.3" evidence="3"/>
<dbReference type="SMART" id="SM00387">
    <property type="entry name" value="HATPase_c"/>
    <property type="match status" value="1"/>
</dbReference>
<dbReference type="InterPro" id="IPR036097">
    <property type="entry name" value="HisK_dim/P_sf"/>
</dbReference>
<dbReference type="InterPro" id="IPR003661">
    <property type="entry name" value="HisK_dim/P_dom"/>
</dbReference>
<name>A0A839ILW1_9GAMM</name>
<feature type="transmembrane region" description="Helical" evidence="10">
    <location>
        <begin position="6"/>
        <end position="24"/>
    </location>
</feature>
<dbReference type="InterPro" id="IPR031930">
    <property type="entry name" value="HK_sensor"/>
</dbReference>
<protein>
    <recommendedName>
        <fullName evidence="3">histidine kinase</fullName>
        <ecNumber evidence="3">2.7.13.3</ecNumber>
    </recommendedName>
</protein>
<dbReference type="Gene3D" id="6.10.340.10">
    <property type="match status" value="1"/>
</dbReference>
<evidence type="ECO:0000313" key="14">
    <source>
        <dbReference type="Proteomes" id="UP000565262"/>
    </source>
</evidence>
<proteinExistence type="predicted"/>
<dbReference type="GO" id="GO:0005886">
    <property type="term" value="C:plasma membrane"/>
    <property type="evidence" value="ECO:0007669"/>
    <property type="project" value="UniProtKB-SubCell"/>
</dbReference>
<keyword evidence="6" id="KW-0808">Transferase</keyword>
<dbReference type="Gene3D" id="1.10.287.130">
    <property type="match status" value="1"/>
</dbReference>
<dbReference type="Proteomes" id="UP000565262">
    <property type="component" value="Unassembled WGS sequence"/>
</dbReference>
<keyword evidence="7" id="KW-0547">Nucleotide-binding</keyword>
<evidence type="ECO:0000256" key="5">
    <source>
        <dbReference type="ARBA" id="ARBA00022553"/>
    </source>
</evidence>
<evidence type="ECO:0000313" key="13">
    <source>
        <dbReference type="EMBL" id="MBB1485948.1"/>
    </source>
</evidence>
<evidence type="ECO:0000259" key="11">
    <source>
        <dbReference type="PROSITE" id="PS50109"/>
    </source>
</evidence>
<evidence type="ECO:0000256" key="8">
    <source>
        <dbReference type="ARBA" id="ARBA00022777"/>
    </source>
</evidence>
<gene>
    <name evidence="13" type="ORF">H4O21_04880</name>
</gene>
<evidence type="ECO:0000256" key="4">
    <source>
        <dbReference type="ARBA" id="ARBA00022475"/>
    </source>
</evidence>
<dbReference type="Gene3D" id="3.30.565.10">
    <property type="entry name" value="Histidine kinase-like ATPase, C-terminal domain"/>
    <property type="match status" value="1"/>
</dbReference>
<evidence type="ECO:0000256" key="3">
    <source>
        <dbReference type="ARBA" id="ARBA00012438"/>
    </source>
</evidence>
<dbReference type="InterPro" id="IPR038428">
    <property type="entry name" value="HK_sensor_dom_sf"/>
</dbReference>
<dbReference type="InterPro" id="IPR036890">
    <property type="entry name" value="HATPase_C_sf"/>
</dbReference>
<sequence>MNRRLYLILMASVCLGCLVLFASLHRADAILSHKLTTISDLDQQQLKTYATSAEHLYHAQDQAGIARLMQKIDQEHQTWAAIITHNLSPAMGTQVPDRYLTRLNFQRKPEWPVHNRWNEVLIGVPFEQGKASFVILLPQSMHPRPNLFFSHMMMTVIAPLIVLLIFTHWLYRYLIKPVDILRIAADELANTEKARPARPQLGKRQDELAELAATFDSMAGRIQTLVTSQRQLIGDLSHELRTPLTRMRLALDGDLGEAEKHQRIRREIQLTNQLIEDAMTLAWLDSEHMHTLPQHLKEDFSLSVLMDLICDDAEFEFEEKQIIRCYPDNLKLFNSNSLALSQSIENIVRNGLLHSPEGGQLTITAIQLETDATETVSGCQHASEGCPDTCSQTRVCARERSILIQVQDQGPGVPEEKLEQIFQPFYRIDKARMRKKGGFGLGLTLARKQIERLGGSIHARNACQGGLIMCLRIPVSLAS</sequence>
<dbReference type="InterPro" id="IPR004358">
    <property type="entry name" value="Sig_transdc_His_kin-like_C"/>
</dbReference>
<evidence type="ECO:0000256" key="6">
    <source>
        <dbReference type="ARBA" id="ARBA00022679"/>
    </source>
</evidence>
<evidence type="ECO:0000256" key="1">
    <source>
        <dbReference type="ARBA" id="ARBA00000085"/>
    </source>
</evidence>
<dbReference type="PANTHER" id="PTHR44936:SF10">
    <property type="entry name" value="SENSOR PROTEIN RSTB"/>
    <property type="match status" value="1"/>
</dbReference>
<dbReference type="EMBL" id="JACJFM010000004">
    <property type="protein sequence ID" value="MBB1485948.1"/>
    <property type="molecule type" value="Genomic_DNA"/>
</dbReference>
<dbReference type="PROSITE" id="PS50109">
    <property type="entry name" value="HIS_KIN"/>
    <property type="match status" value="1"/>
</dbReference>
<accession>A0A839ILW1</accession>
<dbReference type="InterPro" id="IPR005467">
    <property type="entry name" value="His_kinase_dom"/>
</dbReference>
<dbReference type="SMART" id="SM00388">
    <property type="entry name" value="HisKA"/>
    <property type="match status" value="1"/>
</dbReference>
<dbReference type="Pfam" id="PF00672">
    <property type="entry name" value="HAMP"/>
    <property type="match status" value="1"/>
</dbReference>
<dbReference type="Pfam" id="PF00512">
    <property type="entry name" value="HisKA"/>
    <property type="match status" value="1"/>
</dbReference>
<keyword evidence="14" id="KW-1185">Reference proteome</keyword>
<dbReference type="PRINTS" id="PR00344">
    <property type="entry name" value="BCTRLSENSOR"/>
</dbReference>
<comment type="subcellular location">
    <subcellularLocation>
        <location evidence="2">Cell membrane</location>
        <topology evidence="2">Multi-pass membrane protein</topology>
    </subcellularLocation>
</comment>
<keyword evidence="9" id="KW-0067">ATP-binding</keyword>
<dbReference type="SMART" id="SM00304">
    <property type="entry name" value="HAMP"/>
    <property type="match status" value="1"/>
</dbReference>
<evidence type="ECO:0000256" key="7">
    <source>
        <dbReference type="ARBA" id="ARBA00022741"/>
    </source>
</evidence>
<evidence type="ECO:0000259" key="12">
    <source>
        <dbReference type="PROSITE" id="PS50885"/>
    </source>
</evidence>
<evidence type="ECO:0000256" key="9">
    <source>
        <dbReference type="ARBA" id="ARBA00022840"/>
    </source>
</evidence>
<keyword evidence="5" id="KW-0597">Phosphoprotein</keyword>
<organism evidence="13 14">
    <name type="scientific">Oceanospirillum sediminis</name>
    <dbReference type="NCBI Taxonomy" id="2760088"/>
    <lineage>
        <taxon>Bacteria</taxon>
        <taxon>Pseudomonadati</taxon>
        <taxon>Pseudomonadota</taxon>
        <taxon>Gammaproteobacteria</taxon>
        <taxon>Oceanospirillales</taxon>
        <taxon>Oceanospirillaceae</taxon>
        <taxon>Oceanospirillum</taxon>
    </lineage>
</organism>
<feature type="domain" description="Histidine kinase" evidence="11">
    <location>
        <begin position="235"/>
        <end position="477"/>
    </location>
</feature>
<dbReference type="Gene3D" id="3.30.450.170">
    <property type="entry name" value="Two-component histidine kinase, sensor domain"/>
    <property type="match status" value="1"/>
</dbReference>
<feature type="domain" description="HAMP" evidence="12">
    <location>
        <begin position="172"/>
        <end position="227"/>
    </location>
</feature>
<comment type="catalytic activity">
    <reaction evidence="1">
        <text>ATP + protein L-histidine = ADP + protein N-phospho-L-histidine.</text>
        <dbReference type="EC" id="2.7.13.3"/>
    </reaction>
</comment>
<dbReference type="RefSeq" id="WP_182807730.1">
    <property type="nucleotide sequence ID" value="NZ_JACJFM010000004.1"/>
</dbReference>
<dbReference type="SUPFAM" id="SSF47384">
    <property type="entry name" value="Homodimeric domain of signal transducing histidine kinase"/>
    <property type="match status" value="1"/>
</dbReference>
<dbReference type="InterPro" id="IPR050980">
    <property type="entry name" value="2C_sensor_his_kinase"/>
</dbReference>
<dbReference type="AlphaFoldDB" id="A0A839ILW1"/>
<keyword evidence="10" id="KW-0812">Transmembrane</keyword>
<evidence type="ECO:0000256" key="2">
    <source>
        <dbReference type="ARBA" id="ARBA00004651"/>
    </source>
</evidence>
<feature type="transmembrane region" description="Helical" evidence="10">
    <location>
        <begin position="147"/>
        <end position="171"/>
    </location>
</feature>
<dbReference type="PROSITE" id="PS50885">
    <property type="entry name" value="HAMP"/>
    <property type="match status" value="1"/>
</dbReference>
<dbReference type="CDD" id="cd00082">
    <property type="entry name" value="HisKA"/>
    <property type="match status" value="1"/>
</dbReference>
<dbReference type="InterPro" id="IPR003594">
    <property type="entry name" value="HATPase_dom"/>
</dbReference>
<keyword evidence="4" id="KW-1003">Cell membrane</keyword>
<keyword evidence="10" id="KW-0472">Membrane</keyword>
<reference evidence="13 14" key="1">
    <citation type="submission" date="2020-08" db="EMBL/GenBank/DDBJ databases">
        <title>Oceanospirillum sp. nov. isolated from marine sediment.</title>
        <authorList>
            <person name="Ji X."/>
        </authorList>
    </citation>
    <scope>NUCLEOTIDE SEQUENCE [LARGE SCALE GENOMIC DNA]</scope>
    <source>
        <strain evidence="13 14">D5</strain>
    </source>
</reference>
<dbReference type="Pfam" id="PF02518">
    <property type="entry name" value="HATPase_c"/>
    <property type="match status" value="1"/>
</dbReference>
<keyword evidence="10" id="KW-1133">Transmembrane helix</keyword>
<dbReference type="PANTHER" id="PTHR44936">
    <property type="entry name" value="SENSOR PROTEIN CREC"/>
    <property type="match status" value="1"/>
</dbReference>
<keyword evidence="8 13" id="KW-0418">Kinase</keyword>
<dbReference type="SUPFAM" id="SSF55874">
    <property type="entry name" value="ATPase domain of HSP90 chaperone/DNA topoisomerase II/histidine kinase"/>
    <property type="match status" value="1"/>
</dbReference>
<comment type="caution">
    <text evidence="13">The sequence shown here is derived from an EMBL/GenBank/DDBJ whole genome shotgun (WGS) entry which is preliminary data.</text>
</comment>
<evidence type="ECO:0000256" key="10">
    <source>
        <dbReference type="SAM" id="Phobius"/>
    </source>
</evidence>
<dbReference type="GO" id="GO:0005524">
    <property type="term" value="F:ATP binding"/>
    <property type="evidence" value="ECO:0007669"/>
    <property type="project" value="UniProtKB-KW"/>
</dbReference>
<dbReference type="InterPro" id="IPR003660">
    <property type="entry name" value="HAMP_dom"/>
</dbReference>
<dbReference type="GO" id="GO:0000155">
    <property type="term" value="F:phosphorelay sensor kinase activity"/>
    <property type="evidence" value="ECO:0007669"/>
    <property type="project" value="InterPro"/>
</dbReference>